<name>A0A178MC63_9PROT</name>
<dbReference type="EMBL" id="LWQT01000098">
    <property type="protein sequence ID" value="OAN45608.1"/>
    <property type="molecule type" value="Genomic_DNA"/>
</dbReference>
<dbReference type="Gene3D" id="3.40.50.300">
    <property type="entry name" value="P-loop containing nucleotide triphosphate hydrolases"/>
    <property type="match status" value="1"/>
</dbReference>
<dbReference type="STRING" id="1285242.A6A04_06845"/>
<dbReference type="PANTHER" id="PTHR42700">
    <property type="entry name" value="SULFATE ADENYLYLTRANSFERASE"/>
    <property type="match status" value="1"/>
</dbReference>
<dbReference type="Proteomes" id="UP000078428">
    <property type="component" value="Unassembled WGS sequence"/>
</dbReference>
<feature type="domain" description="APS kinase" evidence="2">
    <location>
        <begin position="1"/>
        <end position="147"/>
    </location>
</feature>
<dbReference type="InterPro" id="IPR050512">
    <property type="entry name" value="Sulf_AdTrans/APS_kinase"/>
</dbReference>
<dbReference type="GO" id="GO:0010134">
    <property type="term" value="P:sulfate assimilation via adenylyl sulfate reduction"/>
    <property type="evidence" value="ECO:0007669"/>
    <property type="project" value="TreeGrafter"/>
</dbReference>
<organism evidence="3 4">
    <name type="scientific">Paramagnetospirillum marisnigri</name>
    <dbReference type="NCBI Taxonomy" id="1285242"/>
    <lineage>
        <taxon>Bacteria</taxon>
        <taxon>Pseudomonadati</taxon>
        <taxon>Pseudomonadota</taxon>
        <taxon>Alphaproteobacteria</taxon>
        <taxon>Rhodospirillales</taxon>
        <taxon>Magnetospirillaceae</taxon>
        <taxon>Paramagnetospirillum</taxon>
    </lineage>
</organism>
<dbReference type="AlphaFoldDB" id="A0A178MC63"/>
<keyword evidence="4" id="KW-1185">Reference proteome</keyword>
<dbReference type="RefSeq" id="WP_068495296.1">
    <property type="nucleotide sequence ID" value="NZ_LWQT01000098.1"/>
</dbReference>
<protein>
    <recommendedName>
        <fullName evidence="2">APS kinase domain-containing protein</fullName>
    </recommendedName>
</protein>
<evidence type="ECO:0000259" key="2">
    <source>
        <dbReference type="Pfam" id="PF01583"/>
    </source>
</evidence>
<dbReference type="SUPFAM" id="SSF52540">
    <property type="entry name" value="P-loop containing nucleoside triphosphate hydrolases"/>
    <property type="match status" value="1"/>
</dbReference>
<dbReference type="PANTHER" id="PTHR42700:SF1">
    <property type="entry name" value="SULFATE ADENYLYLTRANSFERASE"/>
    <property type="match status" value="1"/>
</dbReference>
<evidence type="ECO:0000313" key="4">
    <source>
        <dbReference type="Proteomes" id="UP000078428"/>
    </source>
</evidence>
<reference evidence="3 4" key="1">
    <citation type="submission" date="2016-04" db="EMBL/GenBank/DDBJ databases">
        <title>Draft genome sequence of freshwater magnetotactic bacteria Magnetospirillum marisnigri SP-1 and Magnetospirillum moscoviense BB-1.</title>
        <authorList>
            <person name="Koziaeva V."/>
            <person name="Dziuba M.V."/>
            <person name="Ivanov T.M."/>
            <person name="Kuznetsov B."/>
            <person name="Grouzdev D.S."/>
        </authorList>
    </citation>
    <scope>NUCLEOTIDE SEQUENCE [LARGE SCALE GENOMIC DNA]</scope>
    <source>
        <strain evidence="3 4">SP-1</strain>
    </source>
</reference>
<evidence type="ECO:0000313" key="3">
    <source>
        <dbReference type="EMBL" id="OAN45608.1"/>
    </source>
</evidence>
<gene>
    <name evidence="3" type="ORF">A6A04_06845</name>
</gene>
<accession>A0A178MC63</accession>
<dbReference type="GO" id="GO:0019379">
    <property type="term" value="P:sulfate assimilation, phosphoadenylyl sulfate reduction by phosphoadenylyl-sulfate reductase (thioredoxin)"/>
    <property type="evidence" value="ECO:0007669"/>
    <property type="project" value="TreeGrafter"/>
</dbReference>
<dbReference type="GO" id="GO:0005737">
    <property type="term" value="C:cytoplasm"/>
    <property type="evidence" value="ECO:0007669"/>
    <property type="project" value="TreeGrafter"/>
</dbReference>
<dbReference type="InterPro" id="IPR059117">
    <property type="entry name" value="APS_kinase_dom"/>
</dbReference>
<proteinExistence type="predicted"/>
<comment type="caution">
    <text evidence="3">The sequence shown here is derived from an EMBL/GenBank/DDBJ whole genome shotgun (WGS) entry which is preliminary data.</text>
</comment>
<evidence type="ECO:0000256" key="1">
    <source>
        <dbReference type="ARBA" id="ARBA00022679"/>
    </source>
</evidence>
<sequence length="171" mass="18400">MVIWVTGLSAVGKTTLCQTVFGRLKPRLPELVSVDGDQVRALFGGDLGHGEADRVVQIKRIQSLAAMLDAQGLVVLVAALYAHPDLLAWNRANFSDYVEVYLEASVDTARSRDPRGLYSRYDAGQTRDVVGLDIPWRAPVSPDLVLDAASGTPDSLADRLIAFVPRLAGAA</sequence>
<dbReference type="NCBIfam" id="NF004041">
    <property type="entry name" value="PRK05541.1"/>
    <property type="match status" value="1"/>
</dbReference>
<keyword evidence="1" id="KW-0808">Transferase</keyword>
<dbReference type="GO" id="GO:0004781">
    <property type="term" value="F:sulfate adenylyltransferase (ATP) activity"/>
    <property type="evidence" value="ECO:0007669"/>
    <property type="project" value="TreeGrafter"/>
</dbReference>
<dbReference type="InterPro" id="IPR027417">
    <property type="entry name" value="P-loop_NTPase"/>
</dbReference>
<dbReference type="Pfam" id="PF01583">
    <property type="entry name" value="APS_kinase"/>
    <property type="match status" value="1"/>
</dbReference>